<organism evidence="1 2">
    <name type="scientific">Paraflavisolibacter caeni</name>
    <dbReference type="NCBI Taxonomy" id="2982496"/>
    <lineage>
        <taxon>Bacteria</taxon>
        <taxon>Pseudomonadati</taxon>
        <taxon>Bacteroidota</taxon>
        <taxon>Chitinophagia</taxon>
        <taxon>Chitinophagales</taxon>
        <taxon>Chitinophagaceae</taxon>
        <taxon>Paraflavisolibacter</taxon>
    </lineage>
</organism>
<comment type="caution">
    <text evidence="1">The sequence shown here is derived from an EMBL/GenBank/DDBJ whole genome shotgun (WGS) entry which is preliminary data.</text>
</comment>
<protein>
    <recommendedName>
        <fullName evidence="3">Thioredoxin domain-containing protein</fullName>
    </recommendedName>
</protein>
<evidence type="ECO:0000313" key="2">
    <source>
        <dbReference type="Proteomes" id="UP001155483"/>
    </source>
</evidence>
<reference evidence="1" key="2">
    <citation type="submission" date="2023-04" db="EMBL/GenBank/DDBJ databases">
        <title>Paracnuella aquatica gen. nov., sp. nov., a member of the family Chitinophagaceae isolated from a hot spring.</title>
        <authorList>
            <person name="Wang C."/>
        </authorList>
    </citation>
    <scope>NUCLEOTIDE SEQUENCE</scope>
    <source>
        <strain evidence="1">LB-8</strain>
    </source>
</reference>
<evidence type="ECO:0008006" key="3">
    <source>
        <dbReference type="Google" id="ProtNLM"/>
    </source>
</evidence>
<name>A0A9X2XQ39_9BACT</name>
<gene>
    <name evidence="1" type="ORF">OCK74_27510</name>
</gene>
<accession>A0A9X2XQ39</accession>
<proteinExistence type="predicted"/>
<dbReference type="SUPFAM" id="SSF52833">
    <property type="entry name" value="Thioredoxin-like"/>
    <property type="match status" value="1"/>
</dbReference>
<sequence length="405" mass="46524">IENQDHYRYIPCQFSGSNSEGHNRFYRYDFFPGNKYDDLRKILTGNATSVNMTTSILEEIKRQTAPFDSLLSRKKISSSYHKIVTKSIQSLLVGETLRKLNDQSVKRIIVPDSVRLKVSERLIKATMMEDSIISQCMLGDITRATLLSFFQMKKAGRNDMYNNMHDSTIQYKGRDFFFQYYLLHYYGVKNEEYFLGNEILGFHSVGISKDTMRDAVEYYCLKYPNSEYAIAIRKILGSSKEEQSKNNVGQSTGKSKSFGNNIVYLNNAGALHNLKVNEFPKLKNGIVYVDIWATWCRPCLAEMELNYQVDSLLATIGGKRLYISIDEQSAAPKWNEIIEKKGLGGYHVLAGKKLRKYLDEEFGFAGGSITIPYYIVLKDGQIVYKNAYRPSEFEMLKKQLINLSK</sequence>
<dbReference type="AlphaFoldDB" id="A0A9X2XQ39"/>
<dbReference type="Proteomes" id="UP001155483">
    <property type="component" value="Unassembled WGS sequence"/>
</dbReference>
<keyword evidence="2" id="KW-1185">Reference proteome</keyword>
<dbReference type="EMBL" id="JAOTIF010000055">
    <property type="protein sequence ID" value="MCU7552898.1"/>
    <property type="molecule type" value="Genomic_DNA"/>
</dbReference>
<evidence type="ECO:0000313" key="1">
    <source>
        <dbReference type="EMBL" id="MCU7552898.1"/>
    </source>
</evidence>
<dbReference type="Gene3D" id="3.40.30.10">
    <property type="entry name" value="Glutaredoxin"/>
    <property type="match status" value="1"/>
</dbReference>
<dbReference type="InterPro" id="IPR036249">
    <property type="entry name" value="Thioredoxin-like_sf"/>
</dbReference>
<feature type="non-terminal residue" evidence="1">
    <location>
        <position position="1"/>
    </location>
</feature>
<dbReference type="RefSeq" id="WP_279300332.1">
    <property type="nucleotide sequence ID" value="NZ_JAOTIF010000055.1"/>
</dbReference>
<reference evidence="1" key="1">
    <citation type="submission" date="2022-09" db="EMBL/GenBank/DDBJ databases">
        <authorList>
            <person name="Yuan C."/>
            <person name="Ke Z."/>
        </authorList>
    </citation>
    <scope>NUCLEOTIDE SEQUENCE</scope>
    <source>
        <strain evidence="1">LB-8</strain>
    </source>
</reference>